<comment type="caution">
    <text evidence="2">The sequence shown here is derived from an EMBL/GenBank/DDBJ whole genome shotgun (WGS) entry which is preliminary data.</text>
</comment>
<dbReference type="Proteomes" id="UP001156870">
    <property type="component" value="Unassembled WGS sequence"/>
</dbReference>
<keyword evidence="1" id="KW-0732">Signal</keyword>
<gene>
    <name evidence="2" type="primary">ttg2D</name>
    <name evidence="2" type="ORF">GCM10007877_11300</name>
</gene>
<evidence type="ECO:0000313" key="3">
    <source>
        <dbReference type="Proteomes" id="UP001156870"/>
    </source>
</evidence>
<dbReference type="InterPro" id="IPR042245">
    <property type="entry name" value="Tgt2/MlaC_sf"/>
</dbReference>
<organism evidence="2 3">
    <name type="scientific">Marinibactrum halimedae</name>
    <dbReference type="NCBI Taxonomy" id="1444977"/>
    <lineage>
        <taxon>Bacteria</taxon>
        <taxon>Pseudomonadati</taxon>
        <taxon>Pseudomonadota</taxon>
        <taxon>Gammaproteobacteria</taxon>
        <taxon>Cellvibrionales</taxon>
        <taxon>Cellvibrionaceae</taxon>
        <taxon>Marinibactrum</taxon>
    </lineage>
</organism>
<sequence>MAKQTVFKCFSLTAKGVLLIATLSSPLAFSAEEPLPSPSSAMETQGKEAQAQSPIAGFEFKPVKVTAADHTAHEVVEDVTEKVLAMIKHFQAQENPDTNEVATGFDLLLTPVVDFGYIARNVMGSTAKGKATDKQVQAFTETFKTSLIDTYTRGVTGFVNREVVVVPPEGDVSKQRRVSVLQEVKGPDGMNRVSYTLGINKSGDWQLLNVVLDGINLGRTFRNQFAQALKQANGDVDAVINNWGRKG</sequence>
<feature type="signal peptide" evidence="1">
    <location>
        <begin position="1"/>
        <end position="30"/>
    </location>
</feature>
<dbReference type="Gene3D" id="3.10.450.710">
    <property type="entry name" value="Tgt2/MlaC"/>
    <property type="match status" value="1"/>
</dbReference>
<dbReference type="PANTHER" id="PTHR36573">
    <property type="entry name" value="INTERMEMBRANE PHOSPHOLIPID TRANSPORT SYSTEM BINDING PROTEIN MLAC"/>
    <property type="match status" value="1"/>
</dbReference>
<name>A0AA37WMU4_9GAMM</name>
<protein>
    <submittedName>
        <fullName evidence="2">Toluene tolerance protein</fullName>
    </submittedName>
</protein>
<feature type="chain" id="PRO_5041272020" evidence="1">
    <location>
        <begin position="31"/>
        <end position="247"/>
    </location>
</feature>
<dbReference type="RefSeq" id="WP_232592082.1">
    <property type="nucleotide sequence ID" value="NZ_BSPD01000030.1"/>
</dbReference>
<dbReference type="InterPro" id="IPR008869">
    <property type="entry name" value="MlaC/ttg2D"/>
</dbReference>
<dbReference type="AlphaFoldDB" id="A0AA37WMU4"/>
<accession>A0AA37WMU4</accession>
<evidence type="ECO:0000256" key="1">
    <source>
        <dbReference type="SAM" id="SignalP"/>
    </source>
</evidence>
<dbReference type="PANTHER" id="PTHR36573:SF1">
    <property type="entry name" value="INTERMEMBRANE PHOSPHOLIPID TRANSPORT SYSTEM BINDING PROTEIN MLAC"/>
    <property type="match status" value="1"/>
</dbReference>
<proteinExistence type="predicted"/>
<dbReference type="Pfam" id="PF05494">
    <property type="entry name" value="MlaC"/>
    <property type="match status" value="1"/>
</dbReference>
<keyword evidence="3" id="KW-1185">Reference proteome</keyword>
<dbReference type="EMBL" id="BSPD01000030">
    <property type="protein sequence ID" value="GLS25416.1"/>
    <property type="molecule type" value="Genomic_DNA"/>
</dbReference>
<evidence type="ECO:0000313" key="2">
    <source>
        <dbReference type="EMBL" id="GLS25416.1"/>
    </source>
</evidence>
<reference evidence="2 3" key="1">
    <citation type="journal article" date="2014" name="Int. J. Syst. Evol. Microbiol.">
        <title>Complete genome sequence of Corynebacterium casei LMG S-19264T (=DSM 44701T), isolated from a smear-ripened cheese.</title>
        <authorList>
            <consortium name="US DOE Joint Genome Institute (JGI-PGF)"/>
            <person name="Walter F."/>
            <person name="Albersmeier A."/>
            <person name="Kalinowski J."/>
            <person name="Ruckert C."/>
        </authorList>
    </citation>
    <scope>NUCLEOTIDE SEQUENCE [LARGE SCALE GENOMIC DNA]</scope>
    <source>
        <strain evidence="2 3">NBRC 110095</strain>
    </source>
</reference>